<evidence type="ECO:0000256" key="5">
    <source>
        <dbReference type="ARBA" id="ARBA00023136"/>
    </source>
</evidence>
<evidence type="ECO:0000256" key="3">
    <source>
        <dbReference type="ARBA" id="ARBA00022692"/>
    </source>
</evidence>
<evidence type="ECO:0000259" key="7">
    <source>
        <dbReference type="Pfam" id="PF02706"/>
    </source>
</evidence>
<evidence type="ECO:0000313" key="8">
    <source>
        <dbReference type="EMBL" id="RAJ33479.1"/>
    </source>
</evidence>
<name>A0A327SX28_9SPHI</name>
<accession>A0A327SX28</accession>
<keyword evidence="3 6" id="KW-0812">Transmembrane</keyword>
<keyword evidence="2" id="KW-1003">Cell membrane</keyword>
<keyword evidence="4 6" id="KW-1133">Transmembrane helix</keyword>
<dbReference type="AlphaFoldDB" id="A0A327SX28"/>
<sequence length="365" mass="40975">MEEKIITHSKESEDISLAEIISVFIELRKYLLSKWIIIVSISLLGGILGFTYSYLKKPIYTATTSFVLEDGDKGGGMGQYAGLASMVGIDVGGGSSGIFQGDNILGLYKSRTMIEKTLLTEVDSNGRKQLLIDYYITFNGLKEQWNEIPELKELRFSALNLDSSMLHRDRLKDSILGVIVSDISKNYLKVDKPDKKLSLIITEVKAPDEFFAKVFNDQIVKKVNDFYVQTKTKKSLENVFILQQKVDSVRSAMNGSIYAAAAINDATPNLNPTRQLQRVAPVQRSQFSVETNKAILSELVKNLELSKISLRKEVPLIQVIDQPIFPLQKEKFGKLKGIILGSLLFGFLTVFFLSVKRFLQNVIDK</sequence>
<evidence type="ECO:0000256" key="6">
    <source>
        <dbReference type="SAM" id="Phobius"/>
    </source>
</evidence>
<dbReference type="InterPro" id="IPR003856">
    <property type="entry name" value="LPS_length_determ_N"/>
</dbReference>
<dbReference type="Pfam" id="PF02706">
    <property type="entry name" value="Wzz"/>
    <property type="match status" value="1"/>
</dbReference>
<protein>
    <submittedName>
        <fullName evidence="8">Subunit length determinant protein</fullName>
    </submittedName>
</protein>
<feature type="transmembrane region" description="Helical" evidence="6">
    <location>
        <begin position="337"/>
        <end position="355"/>
    </location>
</feature>
<comment type="subcellular location">
    <subcellularLocation>
        <location evidence="1">Cell membrane</location>
        <topology evidence="1">Multi-pass membrane protein</topology>
    </subcellularLocation>
</comment>
<dbReference type="InterPro" id="IPR050445">
    <property type="entry name" value="Bact_polysacc_biosynth/exp"/>
</dbReference>
<evidence type="ECO:0000256" key="4">
    <source>
        <dbReference type="ARBA" id="ARBA00022989"/>
    </source>
</evidence>
<dbReference type="PANTHER" id="PTHR32309:SF31">
    <property type="entry name" value="CAPSULAR EXOPOLYSACCHARIDE FAMILY"/>
    <property type="match status" value="1"/>
</dbReference>
<dbReference type="RefSeq" id="WP_111633093.1">
    <property type="nucleotide sequence ID" value="NZ_QLLR01000004.1"/>
</dbReference>
<feature type="domain" description="Polysaccharide chain length determinant N-terminal" evidence="7">
    <location>
        <begin position="25"/>
        <end position="73"/>
    </location>
</feature>
<dbReference type="OrthoDB" id="745212at2"/>
<reference evidence="8 9" key="1">
    <citation type="submission" date="2018-06" db="EMBL/GenBank/DDBJ databases">
        <title>Genomic Encyclopedia of Archaeal and Bacterial Type Strains, Phase II (KMG-II): from individual species to whole genera.</title>
        <authorList>
            <person name="Goeker M."/>
        </authorList>
    </citation>
    <scope>NUCLEOTIDE SEQUENCE [LARGE SCALE GENOMIC DNA]</scope>
    <source>
        <strain evidence="8 9">DSM 14825</strain>
    </source>
</reference>
<dbReference type="EMBL" id="QLLR01000004">
    <property type="protein sequence ID" value="RAJ33479.1"/>
    <property type="molecule type" value="Genomic_DNA"/>
</dbReference>
<evidence type="ECO:0000256" key="2">
    <source>
        <dbReference type="ARBA" id="ARBA00022475"/>
    </source>
</evidence>
<comment type="caution">
    <text evidence="8">The sequence shown here is derived from an EMBL/GenBank/DDBJ whole genome shotgun (WGS) entry which is preliminary data.</text>
</comment>
<keyword evidence="5 6" id="KW-0472">Membrane</keyword>
<gene>
    <name evidence="8" type="ORF">LY11_01528</name>
</gene>
<proteinExistence type="predicted"/>
<feature type="transmembrane region" description="Helical" evidence="6">
    <location>
        <begin position="35"/>
        <end position="55"/>
    </location>
</feature>
<evidence type="ECO:0000313" key="9">
    <source>
        <dbReference type="Proteomes" id="UP000249754"/>
    </source>
</evidence>
<dbReference type="PANTHER" id="PTHR32309">
    <property type="entry name" value="TYROSINE-PROTEIN KINASE"/>
    <property type="match status" value="1"/>
</dbReference>
<evidence type="ECO:0000256" key="1">
    <source>
        <dbReference type="ARBA" id="ARBA00004651"/>
    </source>
</evidence>
<organism evidence="8 9">
    <name type="scientific">Pedobacter cryoconitis</name>
    <dbReference type="NCBI Taxonomy" id="188932"/>
    <lineage>
        <taxon>Bacteria</taxon>
        <taxon>Pseudomonadati</taxon>
        <taxon>Bacteroidota</taxon>
        <taxon>Sphingobacteriia</taxon>
        <taxon>Sphingobacteriales</taxon>
        <taxon>Sphingobacteriaceae</taxon>
        <taxon>Pedobacter</taxon>
    </lineage>
</organism>
<dbReference type="GO" id="GO:0005886">
    <property type="term" value="C:plasma membrane"/>
    <property type="evidence" value="ECO:0007669"/>
    <property type="project" value="UniProtKB-SubCell"/>
</dbReference>
<dbReference type="Proteomes" id="UP000249754">
    <property type="component" value="Unassembled WGS sequence"/>
</dbReference>